<comment type="caution">
    <text evidence="2">The sequence shown here is derived from an EMBL/GenBank/DDBJ whole genome shotgun (WGS) entry which is preliminary data.</text>
</comment>
<gene>
    <name evidence="2" type="ORF">EV207_13031</name>
</gene>
<evidence type="ECO:0000256" key="1">
    <source>
        <dbReference type="SAM" id="MobiDB-lite"/>
    </source>
</evidence>
<keyword evidence="3" id="KW-1185">Reference proteome</keyword>
<name>A0A4R2NPZ3_9BACL</name>
<accession>A0A4R2NPZ3</accession>
<dbReference type="RefSeq" id="WP_165886985.1">
    <property type="nucleotide sequence ID" value="NZ_SLXK01000030.1"/>
</dbReference>
<feature type="region of interest" description="Disordered" evidence="1">
    <location>
        <begin position="25"/>
        <end position="47"/>
    </location>
</feature>
<dbReference type="Pfam" id="PF26149">
    <property type="entry name" value="YuzK"/>
    <property type="match status" value="1"/>
</dbReference>
<dbReference type="EMBL" id="SLXK01000030">
    <property type="protein sequence ID" value="TCP23511.1"/>
    <property type="molecule type" value="Genomic_DNA"/>
</dbReference>
<dbReference type="Proteomes" id="UP000295416">
    <property type="component" value="Unassembled WGS sequence"/>
</dbReference>
<dbReference type="InterPro" id="IPR058676">
    <property type="entry name" value="YuzK"/>
</dbReference>
<protein>
    <submittedName>
        <fullName evidence="2">Uncharacterized protein</fullName>
    </submittedName>
</protein>
<evidence type="ECO:0000313" key="2">
    <source>
        <dbReference type="EMBL" id="TCP23511.1"/>
    </source>
</evidence>
<dbReference type="AlphaFoldDB" id="A0A4R2NPZ3"/>
<sequence length="47" mass="5463">MHQAHGIGYAEYENSLEKRIEVEKAREKDHHKCTQITATHDNKTVKS</sequence>
<organism evidence="2 3">
    <name type="scientific">Scopulibacillus darangshiensis</name>
    <dbReference type="NCBI Taxonomy" id="442528"/>
    <lineage>
        <taxon>Bacteria</taxon>
        <taxon>Bacillati</taxon>
        <taxon>Bacillota</taxon>
        <taxon>Bacilli</taxon>
        <taxon>Bacillales</taxon>
        <taxon>Sporolactobacillaceae</taxon>
        <taxon>Scopulibacillus</taxon>
    </lineage>
</organism>
<evidence type="ECO:0000313" key="3">
    <source>
        <dbReference type="Proteomes" id="UP000295416"/>
    </source>
</evidence>
<reference evidence="2 3" key="1">
    <citation type="submission" date="2019-03" db="EMBL/GenBank/DDBJ databases">
        <title>Genomic Encyclopedia of Type Strains, Phase IV (KMG-IV): sequencing the most valuable type-strain genomes for metagenomic binning, comparative biology and taxonomic classification.</title>
        <authorList>
            <person name="Goeker M."/>
        </authorList>
    </citation>
    <scope>NUCLEOTIDE SEQUENCE [LARGE SCALE GENOMIC DNA]</scope>
    <source>
        <strain evidence="2 3">DSM 19377</strain>
    </source>
</reference>
<proteinExistence type="predicted"/>